<feature type="compositionally biased region" description="Basic and acidic residues" evidence="1">
    <location>
        <begin position="214"/>
        <end position="225"/>
    </location>
</feature>
<dbReference type="Proteomes" id="UP001642484">
    <property type="component" value="Unassembled WGS sequence"/>
</dbReference>
<evidence type="ECO:0000256" key="1">
    <source>
        <dbReference type="SAM" id="MobiDB-lite"/>
    </source>
</evidence>
<feature type="region of interest" description="Disordered" evidence="1">
    <location>
        <begin position="22"/>
        <end position="238"/>
    </location>
</feature>
<dbReference type="EMBL" id="CAXAMN010024288">
    <property type="protein sequence ID" value="CAK9085316.1"/>
    <property type="molecule type" value="Genomic_DNA"/>
</dbReference>
<feature type="compositionally biased region" description="Basic and acidic residues" evidence="1">
    <location>
        <begin position="42"/>
        <end position="60"/>
    </location>
</feature>
<protein>
    <submittedName>
        <fullName evidence="2">Uncharacterized protein</fullName>
    </submittedName>
</protein>
<feature type="non-terminal residue" evidence="2">
    <location>
        <position position="557"/>
    </location>
</feature>
<feature type="compositionally biased region" description="Acidic residues" evidence="1">
    <location>
        <begin position="61"/>
        <end position="97"/>
    </location>
</feature>
<organism evidence="2 3">
    <name type="scientific">Durusdinium trenchii</name>
    <dbReference type="NCBI Taxonomy" id="1381693"/>
    <lineage>
        <taxon>Eukaryota</taxon>
        <taxon>Sar</taxon>
        <taxon>Alveolata</taxon>
        <taxon>Dinophyceae</taxon>
        <taxon>Suessiales</taxon>
        <taxon>Symbiodiniaceae</taxon>
        <taxon>Durusdinium</taxon>
    </lineage>
</organism>
<evidence type="ECO:0000313" key="2">
    <source>
        <dbReference type="EMBL" id="CAK9085316.1"/>
    </source>
</evidence>
<comment type="caution">
    <text evidence="2">The sequence shown here is derived from an EMBL/GenBank/DDBJ whole genome shotgun (WGS) entry which is preliminary data.</text>
</comment>
<sequence>MKLNGSLDEALKEAEEDGDDILDLLGGLSSGRQLADPGQTAELKEEQRRVAKELKKKEKGEEEEEGDDDSSSTSESEDGEDAEGDGSEAEEEEEEDLFGSADEGAGDLVEEGQSDGEECEDQDEEEEEEGDGEGLPEEEEEEEEGDEEKSGAEAEEGEATELEEEGEGEEEEEEEDDEEAESEEDEEEAEGKEEKTKGALAAAVQKTKRNSKTNKTEWDKFDRQIKSPQGGFPASLRPMLKGSKKTDLFNLWLDHGGEWDSVACAVERAQETVNLSRKEWVAIQAKTLKERLPEARFTELIRKRMEAGLFYKDDDFPEDELENWIYMPSGRMLRRDDKTSETLKATASRNLDQPLLDALTCDETGVLPAGALPGVKAASEAGQRAVLQALQGDDSKVEKLKQRRKEKEAEPVEPKTTLMKGQEKLQQVLDEATKARSKSIQLKGLEFADQLAGELLKHAENMEGLYSDLKKRVQSQPPDEPGITTFLAKIEAKQNWFKKAEVEKDEDPVPVQASVLLPHEVFGALSDMGEAKVRRGVNKTLADLVAWKIKFSGSLQL</sequence>
<keyword evidence="3" id="KW-1185">Reference proteome</keyword>
<accession>A0ABP0QE79</accession>
<gene>
    <name evidence="2" type="ORF">CCMP2556_LOCUS41431</name>
</gene>
<feature type="compositionally biased region" description="Acidic residues" evidence="1">
    <location>
        <begin position="104"/>
        <end position="191"/>
    </location>
</feature>
<evidence type="ECO:0000313" key="3">
    <source>
        <dbReference type="Proteomes" id="UP001642484"/>
    </source>
</evidence>
<proteinExistence type="predicted"/>
<name>A0ABP0QE79_9DINO</name>
<reference evidence="2 3" key="1">
    <citation type="submission" date="2024-02" db="EMBL/GenBank/DDBJ databases">
        <authorList>
            <person name="Chen Y."/>
            <person name="Shah S."/>
            <person name="Dougan E. K."/>
            <person name="Thang M."/>
            <person name="Chan C."/>
        </authorList>
    </citation>
    <scope>NUCLEOTIDE SEQUENCE [LARGE SCALE GENOMIC DNA]</scope>
</reference>